<evidence type="ECO:0000256" key="4">
    <source>
        <dbReference type="ARBA" id="ARBA00022964"/>
    </source>
</evidence>
<accession>A0A2N4U1S2</accession>
<dbReference type="GO" id="GO:0031418">
    <property type="term" value="F:L-ascorbic acid binding"/>
    <property type="evidence" value="ECO:0007669"/>
    <property type="project" value="UniProtKB-KW"/>
</dbReference>
<keyword evidence="9" id="KW-1185">Reference proteome</keyword>
<dbReference type="InterPro" id="IPR005123">
    <property type="entry name" value="Oxoglu/Fe-dep_dioxygenase_dom"/>
</dbReference>
<keyword evidence="3" id="KW-0847">Vitamin C</keyword>
<evidence type="ECO:0000313" key="9">
    <source>
        <dbReference type="Proteomes" id="UP000234190"/>
    </source>
</evidence>
<sequence>MEEREAFFNALAEQHWAVSDTLIPAQLYESLYHACRRKWEAGHFREARIGRQHSESLRMEIRGDSICWMTPDNAGTEADDFLAWADTLRQELNREFYAGLNSAEFHFARYSEGRGYKKHLDQHQQNTQRRISLVLYLNHQWSDTDGGELCLYSPDDDTVEIRRILPQPRRLVVFRSDLIPHEVLPCAQPRWSLTGWFRSDHIPD</sequence>
<comment type="cofactor">
    <cofactor evidence="1">
        <name>L-ascorbate</name>
        <dbReference type="ChEBI" id="CHEBI:38290"/>
    </cofactor>
</comment>
<protein>
    <submittedName>
        <fullName evidence="8">Proline hydroxylase</fullName>
    </submittedName>
</protein>
<reference evidence="8 9" key="1">
    <citation type="submission" date="2017-10" db="EMBL/GenBank/DDBJ databases">
        <title>Two draft genome sequences of Pusillimonas sp. strains isolated from a nitrate- and radionuclide-contaminated groundwater in Russia.</title>
        <authorList>
            <person name="Grouzdev D.S."/>
            <person name="Tourova T.P."/>
            <person name="Goeva M.A."/>
            <person name="Babich T.L."/>
            <person name="Sokolova D.S."/>
            <person name="Abdullin R."/>
            <person name="Poltaraus A.B."/>
            <person name="Toshchakov S.V."/>
            <person name="Nazina T.N."/>
        </authorList>
    </citation>
    <scope>NUCLEOTIDE SEQUENCE [LARGE SCALE GENOMIC DNA]</scope>
    <source>
        <strain evidence="8 9">JR1/69-3-13</strain>
    </source>
</reference>
<dbReference type="SMART" id="SM00702">
    <property type="entry name" value="P4Hc"/>
    <property type="match status" value="1"/>
</dbReference>
<dbReference type="InterPro" id="IPR051559">
    <property type="entry name" value="HIF_prolyl_hydroxylases"/>
</dbReference>
<comment type="caution">
    <text evidence="8">The sequence shown here is derived from an EMBL/GenBank/DDBJ whole genome shotgun (WGS) entry which is preliminary data.</text>
</comment>
<dbReference type="Gene3D" id="2.60.120.620">
    <property type="entry name" value="q2cbj1_9rhob like domain"/>
    <property type="match status" value="1"/>
</dbReference>
<evidence type="ECO:0000256" key="3">
    <source>
        <dbReference type="ARBA" id="ARBA00022896"/>
    </source>
</evidence>
<evidence type="ECO:0000256" key="1">
    <source>
        <dbReference type="ARBA" id="ARBA00001961"/>
    </source>
</evidence>
<feature type="domain" description="Fe2OG dioxygenase" evidence="7">
    <location>
        <begin position="99"/>
        <end position="199"/>
    </location>
</feature>
<gene>
    <name evidence="8" type="ORF">CR159_15530</name>
</gene>
<evidence type="ECO:0000313" key="8">
    <source>
        <dbReference type="EMBL" id="PLC48964.1"/>
    </source>
</evidence>
<dbReference type="PANTHER" id="PTHR12907:SF26">
    <property type="entry name" value="HIF PROLYL HYDROXYLASE, ISOFORM C"/>
    <property type="match status" value="1"/>
</dbReference>
<dbReference type="RefSeq" id="WP_102074882.1">
    <property type="nucleotide sequence ID" value="NZ_PDNW01000014.1"/>
</dbReference>
<dbReference type="Pfam" id="PF13640">
    <property type="entry name" value="2OG-FeII_Oxy_3"/>
    <property type="match status" value="1"/>
</dbReference>
<evidence type="ECO:0000256" key="6">
    <source>
        <dbReference type="ARBA" id="ARBA00023004"/>
    </source>
</evidence>
<proteinExistence type="predicted"/>
<dbReference type="InterPro" id="IPR044862">
    <property type="entry name" value="Pro_4_hyd_alph_FE2OG_OXY"/>
</dbReference>
<evidence type="ECO:0000256" key="5">
    <source>
        <dbReference type="ARBA" id="ARBA00023002"/>
    </source>
</evidence>
<dbReference type="OrthoDB" id="9783171at2"/>
<keyword evidence="5" id="KW-0560">Oxidoreductase</keyword>
<evidence type="ECO:0000259" key="7">
    <source>
        <dbReference type="PROSITE" id="PS51471"/>
    </source>
</evidence>
<name>A0A2N4U1S2_9BURK</name>
<keyword evidence="4" id="KW-0223">Dioxygenase</keyword>
<dbReference type="GO" id="GO:0031543">
    <property type="term" value="F:peptidyl-proline dioxygenase activity"/>
    <property type="evidence" value="ECO:0007669"/>
    <property type="project" value="TreeGrafter"/>
</dbReference>
<keyword evidence="2" id="KW-0479">Metal-binding</keyword>
<dbReference type="GO" id="GO:0071456">
    <property type="term" value="P:cellular response to hypoxia"/>
    <property type="evidence" value="ECO:0007669"/>
    <property type="project" value="TreeGrafter"/>
</dbReference>
<keyword evidence="6" id="KW-0408">Iron</keyword>
<organism evidence="8 9">
    <name type="scientific">Pollutimonas subterranea</name>
    <dbReference type="NCBI Taxonomy" id="2045210"/>
    <lineage>
        <taxon>Bacteria</taxon>
        <taxon>Pseudomonadati</taxon>
        <taxon>Pseudomonadota</taxon>
        <taxon>Betaproteobacteria</taxon>
        <taxon>Burkholderiales</taxon>
        <taxon>Alcaligenaceae</taxon>
        <taxon>Pollutimonas</taxon>
    </lineage>
</organism>
<dbReference type="EMBL" id="PDNW01000014">
    <property type="protein sequence ID" value="PLC48964.1"/>
    <property type="molecule type" value="Genomic_DNA"/>
</dbReference>
<dbReference type="AlphaFoldDB" id="A0A2N4U1S2"/>
<dbReference type="PROSITE" id="PS51471">
    <property type="entry name" value="FE2OG_OXY"/>
    <property type="match status" value="1"/>
</dbReference>
<dbReference type="GO" id="GO:0008198">
    <property type="term" value="F:ferrous iron binding"/>
    <property type="evidence" value="ECO:0007669"/>
    <property type="project" value="TreeGrafter"/>
</dbReference>
<dbReference type="Proteomes" id="UP000234190">
    <property type="component" value="Unassembled WGS sequence"/>
</dbReference>
<dbReference type="InterPro" id="IPR006620">
    <property type="entry name" value="Pro_4_hyd_alph"/>
</dbReference>
<dbReference type="PANTHER" id="PTHR12907">
    <property type="entry name" value="EGL NINE HOMOLOG-RELATED"/>
    <property type="match status" value="1"/>
</dbReference>
<evidence type="ECO:0000256" key="2">
    <source>
        <dbReference type="ARBA" id="ARBA00022723"/>
    </source>
</evidence>